<evidence type="ECO:0000313" key="2">
    <source>
        <dbReference type="Proteomes" id="UP000075398"/>
    </source>
</evidence>
<gene>
    <name evidence="1" type="ORF">AMQ22_00117</name>
</gene>
<protein>
    <submittedName>
        <fullName evidence="1">Uncharacterized protein</fullName>
    </submittedName>
</protein>
<proteinExistence type="predicted"/>
<sequence length="290" mass="33021">MNKTMKISLLILIPALLIMALPIGVLSEDYTTATTSAISYLEKIDPENPYLPLAKDTVITNPKISINFALKGIIESDKGSKEENLNKALEIMSSLKLIPEDRKDMFNVLILEYNLTRSQKYIEDSAKTSNLRYVANSGEYLKQANEDLNEIKGNGLGEIETKLKKISETYMNRSSNYSNLYKEMALISYDENRYLATTLFSIYAKNDRQRFDESLDVILTRFENKWNSFFGSGAYKDSPFSPDSLKELQKKAIKYRGEGNEDFANVITEYIKFQAISYTEFINAIEEGGL</sequence>
<name>A0A150J956_9EURY</name>
<organism evidence="1 2">
    <name type="scientific">Candidatus Methanofastidiosum methylothiophilum</name>
    <dbReference type="NCBI Taxonomy" id="1705564"/>
    <lineage>
        <taxon>Archaea</taxon>
        <taxon>Methanobacteriati</taxon>
        <taxon>Methanobacteriota</taxon>
        <taxon>Stenosarchaea group</taxon>
        <taxon>Candidatus Methanofastidiosia</taxon>
        <taxon>Candidatus Methanofastidiosales</taxon>
        <taxon>Candidatus Methanofastidiosaceae</taxon>
        <taxon>Candidatus Methanofastidiosum</taxon>
    </lineage>
</organism>
<accession>A0A150J956</accession>
<evidence type="ECO:0000313" key="1">
    <source>
        <dbReference type="EMBL" id="KYC53730.1"/>
    </source>
</evidence>
<dbReference type="Proteomes" id="UP000075398">
    <property type="component" value="Unassembled WGS sequence"/>
</dbReference>
<comment type="caution">
    <text evidence="1">The sequence shown here is derived from an EMBL/GenBank/DDBJ whole genome shotgun (WGS) entry which is preliminary data.</text>
</comment>
<dbReference type="AlphaFoldDB" id="A0A150J956"/>
<reference evidence="1 2" key="1">
    <citation type="journal article" date="2016" name="ISME J.">
        <title>Chasing the elusive Euryarchaeota class WSA2: genomes reveal a uniquely fastidious methyl-reducing methanogen.</title>
        <authorList>
            <person name="Nobu M.K."/>
            <person name="Narihiro T."/>
            <person name="Kuroda K."/>
            <person name="Mei R."/>
            <person name="Liu W.T."/>
        </authorList>
    </citation>
    <scope>NUCLEOTIDE SEQUENCE [LARGE SCALE GENOMIC DNA]</scope>
    <source>
        <strain evidence="1">U1lsi0528_Bin055</strain>
    </source>
</reference>
<dbReference type="EMBL" id="LNGC01000002">
    <property type="protein sequence ID" value="KYC53730.1"/>
    <property type="molecule type" value="Genomic_DNA"/>
</dbReference>
<dbReference type="STRING" id="1705564.APG08_00836"/>